<dbReference type="Proteomes" id="UP000594800">
    <property type="component" value="Chromosome"/>
</dbReference>
<gene>
    <name evidence="8" type="ORF">I0K15_06300</name>
</gene>
<dbReference type="InterPro" id="IPR003400">
    <property type="entry name" value="ExbD"/>
</dbReference>
<keyword evidence="3" id="KW-1003">Cell membrane</keyword>
<dbReference type="GO" id="GO:0015031">
    <property type="term" value="P:protein transport"/>
    <property type="evidence" value="ECO:0007669"/>
    <property type="project" value="UniProtKB-KW"/>
</dbReference>
<protein>
    <submittedName>
        <fullName evidence="8">Biopolymer transporter ExbD</fullName>
    </submittedName>
</protein>
<keyword evidence="4 7" id="KW-0812">Transmembrane</keyword>
<sequence>MRFRCSAKRSRAESVVPMINVVFLLLIFFLMTAQIAPPPPLEVELPSSDSDEAAEGPATLYLAADGTLAFREARGDAVFATLAAEPPETLLIRADAAVPAARIAELLPRLAAVGITETAIVTTR</sequence>
<organism evidence="8 9">
    <name type="scientific">Pontivivens ytuae</name>
    <dbReference type="NCBI Taxonomy" id="2789856"/>
    <lineage>
        <taxon>Bacteria</taxon>
        <taxon>Pseudomonadati</taxon>
        <taxon>Pseudomonadota</taxon>
        <taxon>Alphaproteobacteria</taxon>
        <taxon>Rhodobacterales</taxon>
        <taxon>Paracoccaceae</taxon>
        <taxon>Pontivivens</taxon>
    </lineage>
</organism>
<name>A0A7S9LUD9_9RHOB</name>
<keyword evidence="9" id="KW-1185">Reference proteome</keyword>
<dbReference type="GO" id="GO:0022857">
    <property type="term" value="F:transmembrane transporter activity"/>
    <property type="evidence" value="ECO:0007669"/>
    <property type="project" value="InterPro"/>
</dbReference>
<proteinExistence type="inferred from homology"/>
<evidence type="ECO:0000313" key="9">
    <source>
        <dbReference type="Proteomes" id="UP000594800"/>
    </source>
</evidence>
<reference evidence="8 9" key="1">
    <citation type="submission" date="2020-11" db="EMBL/GenBank/DDBJ databases">
        <title>Description of Pontivivens ytuae sp. nov. isolated from deep sea sediment of Mariana Trench.</title>
        <authorList>
            <person name="Wang Z."/>
            <person name="Sun Q.-L."/>
            <person name="Xu X.-D."/>
            <person name="Tang Y.-Z."/>
            <person name="Zhang J."/>
        </authorList>
    </citation>
    <scope>NUCLEOTIDE SEQUENCE [LARGE SCALE GENOMIC DNA]</scope>
    <source>
        <strain evidence="8 9">MT2928</strain>
    </source>
</reference>
<dbReference type="PANTHER" id="PTHR30558">
    <property type="entry name" value="EXBD MEMBRANE COMPONENT OF PMF-DRIVEN MACROMOLECULE IMPORT SYSTEM"/>
    <property type="match status" value="1"/>
</dbReference>
<dbReference type="EMBL" id="CP064942">
    <property type="protein sequence ID" value="QPH55346.1"/>
    <property type="molecule type" value="Genomic_DNA"/>
</dbReference>
<dbReference type="AlphaFoldDB" id="A0A7S9LUD9"/>
<dbReference type="GO" id="GO:0005886">
    <property type="term" value="C:plasma membrane"/>
    <property type="evidence" value="ECO:0007669"/>
    <property type="project" value="UniProtKB-SubCell"/>
</dbReference>
<evidence type="ECO:0000256" key="7">
    <source>
        <dbReference type="RuleBase" id="RU003879"/>
    </source>
</evidence>
<comment type="subcellular location">
    <subcellularLocation>
        <location evidence="1">Cell membrane</location>
        <topology evidence="1">Single-pass membrane protein</topology>
    </subcellularLocation>
    <subcellularLocation>
        <location evidence="7">Cell membrane</location>
        <topology evidence="7">Single-pass type II membrane protein</topology>
    </subcellularLocation>
</comment>
<evidence type="ECO:0000256" key="4">
    <source>
        <dbReference type="ARBA" id="ARBA00022692"/>
    </source>
</evidence>
<keyword evidence="7" id="KW-0653">Protein transport</keyword>
<keyword evidence="5" id="KW-1133">Transmembrane helix</keyword>
<accession>A0A7S9LUD9</accession>
<evidence type="ECO:0000256" key="2">
    <source>
        <dbReference type="ARBA" id="ARBA00005811"/>
    </source>
</evidence>
<comment type="similarity">
    <text evidence="2 7">Belongs to the ExbD/TolR family.</text>
</comment>
<keyword evidence="6" id="KW-0472">Membrane</keyword>
<dbReference type="Pfam" id="PF02472">
    <property type="entry name" value="ExbD"/>
    <property type="match status" value="1"/>
</dbReference>
<evidence type="ECO:0000256" key="6">
    <source>
        <dbReference type="ARBA" id="ARBA00023136"/>
    </source>
</evidence>
<evidence type="ECO:0000313" key="8">
    <source>
        <dbReference type="EMBL" id="QPH55346.1"/>
    </source>
</evidence>
<evidence type="ECO:0000256" key="5">
    <source>
        <dbReference type="ARBA" id="ARBA00022989"/>
    </source>
</evidence>
<evidence type="ECO:0000256" key="1">
    <source>
        <dbReference type="ARBA" id="ARBA00004162"/>
    </source>
</evidence>
<evidence type="ECO:0000256" key="3">
    <source>
        <dbReference type="ARBA" id="ARBA00022475"/>
    </source>
</evidence>
<dbReference type="KEGG" id="poz:I0K15_06300"/>
<keyword evidence="7" id="KW-0813">Transport</keyword>